<dbReference type="InterPro" id="IPR039859">
    <property type="entry name" value="PFA4/ZDH16/20/ERF2-like"/>
</dbReference>
<evidence type="ECO:0000256" key="2">
    <source>
        <dbReference type="ARBA" id="ARBA00022679"/>
    </source>
</evidence>
<reference evidence="10" key="1">
    <citation type="submission" date="2025-08" db="UniProtKB">
        <authorList>
            <consortium name="Ensembl"/>
        </authorList>
    </citation>
    <scope>IDENTIFICATION</scope>
</reference>
<dbReference type="EC" id="2.3.1.225" evidence="7"/>
<keyword evidence="3 7" id="KW-0812">Transmembrane</keyword>
<dbReference type="PaxDb" id="30732-ENSOMEP00000019237"/>
<proteinExistence type="inferred from homology"/>
<feature type="transmembrane region" description="Helical" evidence="7">
    <location>
        <begin position="58"/>
        <end position="81"/>
    </location>
</feature>
<dbReference type="PANTHER" id="PTHR12246">
    <property type="entry name" value="PALMITOYLTRANSFERASE ZDHHC16"/>
    <property type="match status" value="1"/>
</dbReference>
<dbReference type="GO" id="GO:0019706">
    <property type="term" value="F:protein-cysteine S-palmitoyltransferase activity"/>
    <property type="evidence" value="ECO:0007669"/>
    <property type="project" value="UniProtKB-EC"/>
</dbReference>
<feature type="domain" description="Palmitoyltransferase DHHC" evidence="9">
    <location>
        <begin position="161"/>
        <end position="280"/>
    </location>
</feature>
<dbReference type="Pfam" id="PF01529">
    <property type="entry name" value="DHHC"/>
    <property type="match status" value="1"/>
</dbReference>
<feature type="transmembrane region" description="Helical" evidence="7">
    <location>
        <begin position="377"/>
        <end position="400"/>
    </location>
</feature>
<feature type="transmembrane region" description="Helical" evidence="7">
    <location>
        <begin position="205"/>
        <end position="229"/>
    </location>
</feature>
<evidence type="ECO:0000256" key="7">
    <source>
        <dbReference type="RuleBase" id="RU079119"/>
    </source>
</evidence>
<keyword evidence="2 7" id="KW-0808">Transferase</keyword>
<dbReference type="Proteomes" id="UP000261560">
    <property type="component" value="Unplaced"/>
</dbReference>
<organism evidence="10 11">
    <name type="scientific">Oryzias melastigma</name>
    <name type="common">Marine medaka</name>
    <dbReference type="NCBI Taxonomy" id="30732"/>
    <lineage>
        <taxon>Eukaryota</taxon>
        <taxon>Metazoa</taxon>
        <taxon>Chordata</taxon>
        <taxon>Craniata</taxon>
        <taxon>Vertebrata</taxon>
        <taxon>Euteleostomi</taxon>
        <taxon>Actinopterygii</taxon>
        <taxon>Neopterygii</taxon>
        <taxon>Teleostei</taxon>
        <taxon>Neoteleostei</taxon>
        <taxon>Acanthomorphata</taxon>
        <taxon>Ovalentaria</taxon>
        <taxon>Atherinomorphae</taxon>
        <taxon>Beloniformes</taxon>
        <taxon>Adrianichthyidae</taxon>
        <taxon>Oryziinae</taxon>
        <taxon>Oryzias</taxon>
    </lineage>
</organism>
<feature type="transmembrane region" description="Helical" evidence="7">
    <location>
        <begin position="415"/>
        <end position="437"/>
    </location>
</feature>
<reference evidence="10" key="2">
    <citation type="submission" date="2025-09" db="UniProtKB">
        <authorList>
            <consortium name="Ensembl"/>
        </authorList>
    </citation>
    <scope>IDENTIFICATION</scope>
</reference>
<evidence type="ECO:0000256" key="8">
    <source>
        <dbReference type="SAM" id="MobiDB-lite"/>
    </source>
</evidence>
<protein>
    <recommendedName>
        <fullName evidence="7">Palmitoyltransferase</fullName>
        <ecNumber evidence="7">2.3.1.225</ecNumber>
    </recommendedName>
</protein>
<comment type="subcellular location">
    <subcellularLocation>
        <location evidence="1">Membrane</location>
        <topology evidence="1">Multi-pass membrane protein</topology>
    </subcellularLocation>
</comment>
<dbReference type="GO" id="GO:0016020">
    <property type="term" value="C:membrane"/>
    <property type="evidence" value="ECO:0007669"/>
    <property type="project" value="UniProtKB-SubCell"/>
</dbReference>
<sequence length="449" mass="51876">MPVSTSEEESPLDPRGSSTDALNLCHDVTIRQGPHGLKMAPSHAFRCCKRALNWTPVLFINLVIGWSYYAYVVELCVYTIPNDAERISYLVVFHLFFAMFIWSYWKTIWSKPASPSVAFALPSADKELYEREQRAEVQQEILKRVARSLPVYTRTAGGAIRYCDFCQVIKPDRCHHCSTCEMCVLKMDHHCPWVNNCVGFSNYKFFVLFLTYAALYCAVICATVMQYFIKFWTKELHDTHAKFHILFLFFVAALFFISVMSLLGYHLWLVGKNRTTIEAFRAPVFPNGPDKNGFSLGFRRNVAEVFGDRAKNWIFPVFSSQGDGHSFVTRLVHIDPEQVNTVLQQNGKIPSDGENSLSVEGNTEDSRKEKSGIFNTFFFLLKSSFVFNTNYLSFCFFFRWRPDGGCDGGWQTVEVTQILIVEVFLYVFMFLRFFFFFRSWARLQISLVP</sequence>
<evidence type="ECO:0000259" key="9">
    <source>
        <dbReference type="Pfam" id="PF01529"/>
    </source>
</evidence>
<keyword evidence="11" id="KW-1185">Reference proteome</keyword>
<comment type="catalytic activity">
    <reaction evidence="7">
        <text>L-cysteinyl-[protein] + hexadecanoyl-CoA = S-hexadecanoyl-L-cysteinyl-[protein] + CoA</text>
        <dbReference type="Rhea" id="RHEA:36683"/>
        <dbReference type="Rhea" id="RHEA-COMP:10131"/>
        <dbReference type="Rhea" id="RHEA-COMP:11032"/>
        <dbReference type="ChEBI" id="CHEBI:29950"/>
        <dbReference type="ChEBI" id="CHEBI:57287"/>
        <dbReference type="ChEBI" id="CHEBI:57379"/>
        <dbReference type="ChEBI" id="CHEBI:74151"/>
        <dbReference type="EC" id="2.3.1.225"/>
    </reaction>
</comment>
<dbReference type="Ensembl" id="ENSOMET00000028438.1">
    <property type="protein sequence ID" value="ENSOMEP00000019237.1"/>
    <property type="gene ID" value="ENSOMEG00000021080.1"/>
</dbReference>
<dbReference type="PROSITE" id="PS50216">
    <property type="entry name" value="DHHC"/>
    <property type="match status" value="1"/>
</dbReference>
<comment type="similarity">
    <text evidence="7">Belongs to the DHHC palmitoyltransferase family.</text>
</comment>
<evidence type="ECO:0000256" key="1">
    <source>
        <dbReference type="ARBA" id="ARBA00004141"/>
    </source>
</evidence>
<evidence type="ECO:0000256" key="6">
    <source>
        <dbReference type="ARBA" id="ARBA00023315"/>
    </source>
</evidence>
<feature type="region of interest" description="Disordered" evidence="8">
    <location>
        <begin position="1"/>
        <end position="20"/>
    </location>
</feature>
<keyword evidence="5 7" id="KW-0472">Membrane</keyword>
<accession>A0A3B3CN08</accession>
<feature type="compositionally biased region" description="Acidic residues" evidence="8">
    <location>
        <begin position="1"/>
        <end position="11"/>
    </location>
</feature>
<evidence type="ECO:0000256" key="3">
    <source>
        <dbReference type="ARBA" id="ARBA00022692"/>
    </source>
</evidence>
<name>A0A3B3CN08_ORYME</name>
<evidence type="ECO:0000313" key="11">
    <source>
        <dbReference type="Proteomes" id="UP000261560"/>
    </source>
</evidence>
<dbReference type="GeneTree" id="ENSGT00940000153716"/>
<dbReference type="AlphaFoldDB" id="A0A3B3CN08"/>
<keyword evidence="4 7" id="KW-1133">Transmembrane helix</keyword>
<dbReference type="InterPro" id="IPR001594">
    <property type="entry name" value="Palmitoyltrfase_DHHC"/>
</dbReference>
<evidence type="ECO:0000256" key="5">
    <source>
        <dbReference type="ARBA" id="ARBA00023136"/>
    </source>
</evidence>
<feature type="transmembrane region" description="Helical" evidence="7">
    <location>
        <begin position="241"/>
        <end position="265"/>
    </location>
</feature>
<evidence type="ECO:0000256" key="4">
    <source>
        <dbReference type="ARBA" id="ARBA00022989"/>
    </source>
</evidence>
<comment type="domain">
    <text evidence="7">The DHHC domain is required for palmitoyltransferase activity.</text>
</comment>
<evidence type="ECO:0000313" key="10">
    <source>
        <dbReference type="Ensembl" id="ENSOMEP00000019237.1"/>
    </source>
</evidence>
<feature type="transmembrane region" description="Helical" evidence="7">
    <location>
        <begin position="87"/>
        <end position="105"/>
    </location>
</feature>
<dbReference type="STRING" id="30732.ENSOMEP00000019237"/>
<keyword evidence="6 7" id="KW-0012">Acyltransferase</keyword>